<dbReference type="HOGENOM" id="CLU_1390475_0_0_1"/>
<sequence length="196" mass="22817">MFRASRFSGSFNFFFCSFLVRVDASFLETQKRRWNETKIYDSWRESRMDEDGEGEEEGRMDAPAPAHRSRFPMMHNYALRANLINSTALPLPLLPLYLERSSRLPQKTVHPRWISRACMRTGGVFFFFISIHWHLAFASDSLLGLPVLISTGARKRSFLALFFFSETVFGGLHEVHEVEALRFFVVQPISFLFLYS</sequence>
<dbReference type="AlphaFoldDB" id="K2SZ36"/>
<accession>K2SZ36</accession>
<protein>
    <submittedName>
        <fullName evidence="2">Uncharacterized protein</fullName>
    </submittedName>
</protein>
<feature type="signal peptide" evidence="1">
    <location>
        <begin position="1"/>
        <end position="24"/>
    </location>
</feature>
<evidence type="ECO:0000313" key="3">
    <source>
        <dbReference type="Proteomes" id="UP000007129"/>
    </source>
</evidence>
<dbReference type="InParanoid" id="K2SZ36"/>
<evidence type="ECO:0000313" key="2">
    <source>
        <dbReference type="EMBL" id="EKG21880.1"/>
    </source>
</evidence>
<organism evidence="2 3">
    <name type="scientific">Macrophomina phaseolina (strain MS6)</name>
    <name type="common">Charcoal rot fungus</name>
    <dbReference type="NCBI Taxonomy" id="1126212"/>
    <lineage>
        <taxon>Eukaryota</taxon>
        <taxon>Fungi</taxon>
        <taxon>Dikarya</taxon>
        <taxon>Ascomycota</taxon>
        <taxon>Pezizomycotina</taxon>
        <taxon>Dothideomycetes</taxon>
        <taxon>Dothideomycetes incertae sedis</taxon>
        <taxon>Botryosphaeriales</taxon>
        <taxon>Botryosphaeriaceae</taxon>
        <taxon>Macrophomina</taxon>
    </lineage>
</organism>
<proteinExistence type="predicted"/>
<reference evidence="2 3" key="1">
    <citation type="journal article" date="2012" name="BMC Genomics">
        <title>Tools to kill: Genome of one of the most destructive plant pathogenic fungi Macrophomina phaseolina.</title>
        <authorList>
            <person name="Islam M.S."/>
            <person name="Haque M.S."/>
            <person name="Islam M.M."/>
            <person name="Emdad E.M."/>
            <person name="Halim A."/>
            <person name="Hossen Q.M.M."/>
            <person name="Hossain M.Z."/>
            <person name="Ahmed B."/>
            <person name="Rahim S."/>
            <person name="Rahman M.S."/>
            <person name="Alam M.M."/>
            <person name="Hou S."/>
            <person name="Wan X."/>
            <person name="Saito J.A."/>
            <person name="Alam M."/>
        </authorList>
    </citation>
    <scope>NUCLEOTIDE SEQUENCE [LARGE SCALE GENOMIC DNA]</scope>
    <source>
        <strain evidence="2 3">MS6</strain>
    </source>
</reference>
<dbReference type="VEuPathDB" id="FungiDB:MPH_00800"/>
<comment type="caution">
    <text evidence="2">The sequence shown here is derived from an EMBL/GenBank/DDBJ whole genome shotgun (WGS) entry which is preliminary data.</text>
</comment>
<dbReference type="EMBL" id="AHHD01000035">
    <property type="protein sequence ID" value="EKG21880.1"/>
    <property type="molecule type" value="Genomic_DNA"/>
</dbReference>
<keyword evidence="1" id="KW-0732">Signal</keyword>
<name>K2SZ36_MACPH</name>
<evidence type="ECO:0000256" key="1">
    <source>
        <dbReference type="SAM" id="SignalP"/>
    </source>
</evidence>
<gene>
    <name evidence="2" type="ORF">MPH_00800</name>
</gene>
<feature type="chain" id="PRO_5003865310" evidence="1">
    <location>
        <begin position="25"/>
        <end position="196"/>
    </location>
</feature>
<dbReference type="Proteomes" id="UP000007129">
    <property type="component" value="Unassembled WGS sequence"/>
</dbReference>